<dbReference type="PROSITE" id="PS50112">
    <property type="entry name" value="PAS"/>
    <property type="match status" value="1"/>
</dbReference>
<dbReference type="EMBL" id="RCZG01000001">
    <property type="protein sequence ID" value="TPG37081.1"/>
    <property type="molecule type" value="Genomic_DNA"/>
</dbReference>
<evidence type="ECO:0000313" key="2">
    <source>
        <dbReference type="EMBL" id="TPG37081.1"/>
    </source>
</evidence>
<sequence>MEERRNGKAATDTEGYLRQLPALTLLNRLPTAMLGVELLGDIGYANPACAEMLGYLDPEKVARQSLPALLSGHETRTPADCVDLLRTTTSVVSWNHEEGYLVRTMLSPPLLLRATDTLLLIGITDVTASLWSEATQNRSA</sequence>
<proteinExistence type="predicted"/>
<gene>
    <name evidence="2" type="ORF">EAH80_04275</name>
</gene>
<dbReference type="SUPFAM" id="SSF55785">
    <property type="entry name" value="PYP-like sensor domain (PAS domain)"/>
    <property type="match status" value="1"/>
</dbReference>
<dbReference type="Proteomes" id="UP000320095">
    <property type="component" value="Unassembled WGS sequence"/>
</dbReference>
<evidence type="ECO:0000313" key="3">
    <source>
        <dbReference type="Proteomes" id="UP000320095"/>
    </source>
</evidence>
<name>A0A502ELA2_9MYCO</name>
<dbReference type="InterPro" id="IPR000014">
    <property type="entry name" value="PAS"/>
</dbReference>
<protein>
    <submittedName>
        <fullName evidence="2">Diguanylate cyclase</fullName>
    </submittedName>
</protein>
<reference evidence="2 3" key="1">
    <citation type="journal article" date="2019" name="Environ. Microbiol.">
        <title>Species interactions and distinct microbial communities in high Arctic permafrost affected cryosols are associated with the CH4 and CO2 gas fluxes.</title>
        <authorList>
            <person name="Altshuler I."/>
            <person name="Hamel J."/>
            <person name="Turney S."/>
            <person name="Magnuson E."/>
            <person name="Levesque R."/>
            <person name="Greer C."/>
            <person name="Whyte L.G."/>
        </authorList>
    </citation>
    <scope>NUCLEOTIDE SEQUENCE [LARGE SCALE GENOMIC DNA]</scope>
    <source>
        <strain evidence="2 3">S5.20</strain>
    </source>
</reference>
<comment type="caution">
    <text evidence="2">The sequence shown here is derived from an EMBL/GenBank/DDBJ whole genome shotgun (WGS) entry which is preliminary data.</text>
</comment>
<accession>A0A502ELA2</accession>
<dbReference type="Gene3D" id="3.30.450.20">
    <property type="entry name" value="PAS domain"/>
    <property type="match status" value="1"/>
</dbReference>
<dbReference type="InterPro" id="IPR035965">
    <property type="entry name" value="PAS-like_dom_sf"/>
</dbReference>
<evidence type="ECO:0000259" key="1">
    <source>
        <dbReference type="PROSITE" id="PS50112"/>
    </source>
</evidence>
<dbReference type="RefSeq" id="WP_140688185.1">
    <property type="nucleotide sequence ID" value="NZ_RCZG01000001.1"/>
</dbReference>
<dbReference type="OrthoDB" id="4722718at2"/>
<keyword evidence="3" id="KW-1185">Reference proteome</keyword>
<feature type="domain" description="PAS" evidence="1">
    <location>
        <begin position="25"/>
        <end position="66"/>
    </location>
</feature>
<organism evidence="2 3">
    <name type="scientific">Mycolicibacterium hodleri</name>
    <dbReference type="NCBI Taxonomy" id="49897"/>
    <lineage>
        <taxon>Bacteria</taxon>
        <taxon>Bacillati</taxon>
        <taxon>Actinomycetota</taxon>
        <taxon>Actinomycetes</taxon>
        <taxon>Mycobacteriales</taxon>
        <taxon>Mycobacteriaceae</taxon>
        <taxon>Mycolicibacterium</taxon>
    </lineage>
</organism>
<dbReference type="AlphaFoldDB" id="A0A502ELA2"/>